<evidence type="ECO:0000256" key="2">
    <source>
        <dbReference type="ARBA" id="ARBA00022448"/>
    </source>
</evidence>
<dbReference type="PANTHER" id="PTHR43005">
    <property type="entry name" value="BLR7065 PROTEIN"/>
    <property type="match status" value="1"/>
</dbReference>
<keyword evidence="5 7" id="KW-1133">Transmembrane helix</keyword>
<dbReference type="EMBL" id="CP006991">
    <property type="protein sequence ID" value="AIC31762.1"/>
    <property type="molecule type" value="Genomic_DNA"/>
</dbReference>
<name>A0A060IDE3_RHIET</name>
<evidence type="ECO:0000259" key="8">
    <source>
        <dbReference type="PROSITE" id="PS50928"/>
    </source>
</evidence>
<dbReference type="SUPFAM" id="SSF161098">
    <property type="entry name" value="MetI-like"/>
    <property type="match status" value="1"/>
</dbReference>
<dbReference type="PANTHER" id="PTHR43005:SF1">
    <property type="entry name" value="SPERMIDINE_PUTRESCINE TRANSPORT SYSTEM PERMEASE PROTEIN"/>
    <property type="match status" value="1"/>
</dbReference>
<gene>
    <name evidence="9" type="ORF">IE4771_PE00539</name>
</gene>
<feature type="transmembrane region" description="Helical" evidence="7">
    <location>
        <begin position="7"/>
        <end position="32"/>
    </location>
</feature>
<keyword evidence="4 7" id="KW-0812">Transmembrane</keyword>
<sequence>MSDENRFVLCMLAPAVAILGLLVAYPVGLLIFDSFFKVETITPHIREWVGLQNYVDALTSKRVAESALRTLRYSVFALFFEFTFGFCAALLFSAMVGQSRWHRTIFALPLMVPPIVAGLLWRFLLVGNIGILNYGLVRLGLISDPNEIAWLSSEDIVIYSVSFADIWLTTSFVALVSYAGLTNIPKDLLEAARIDGANALKRFWHVTLPLMRPVIAVVVIVRGVDAAKTFDLIWIQTQGGPRHASEVFSMNIYQRMVRFGDLGEASASGTLFLLVMMVLAGIAYWKIWRPAHA</sequence>
<accession>A0A060IDE3</accession>
<feature type="domain" description="ABC transmembrane type-1" evidence="8">
    <location>
        <begin position="67"/>
        <end position="283"/>
    </location>
</feature>
<proteinExistence type="inferred from homology"/>
<dbReference type="Gene3D" id="1.10.3720.10">
    <property type="entry name" value="MetI-like"/>
    <property type="match status" value="1"/>
</dbReference>
<evidence type="ECO:0000256" key="4">
    <source>
        <dbReference type="ARBA" id="ARBA00022692"/>
    </source>
</evidence>
<dbReference type="GO" id="GO:0055085">
    <property type="term" value="P:transmembrane transport"/>
    <property type="evidence" value="ECO:0007669"/>
    <property type="project" value="InterPro"/>
</dbReference>
<evidence type="ECO:0000256" key="5">
    <source>
        <dbReference type="ARBA" id="ARBA00022989"/>
    </source>
</evidence>
<comment type="similarity">
    <text evidence="7">Belongs to the binding-protein-dependent transport system permease family.</text>
</comment>
<keyword evidence="3" id="KW-1003">Cell membrane</keyword>
<geneLocation type="plasmid" evidence="9 10">
    <name>pRetIE4771e</name>
</geneLocation>
<keyword evidence="9" id="KW-0614">Plasmid</keyword>
<dbReference type="KEGG" id="rei:IE4771_PE00539"/>
<dbReference type="PROSITE" id="PS50928">
    <property type="entry name" value="ABC_TM1"/>
    <property type="match status" value="1"/>
</dbReference>
<evidence type="ECO:0000313" key="9">
    <source>
        <dbReference type="EMBL" id="AIC31762.1"/>
    </source>
</evidence>
<evidence type="ECO:0000313" key="10">
    <source>
        <dbReference type="Proteomes" id="UP000027180"/>
    </source>
</evidence>
<feature type="transmembrane region" description="Helical" evidence="7">
    <location>
        <begin position="73"/>
        <end position="94"/>
    </location>
</feature>
<organism evidence="9 10">
    <name type="scientific">Rhizobium etli bv. mimosae str. IE4771</name>
    <dbReference type="NCBI Taxonomy" id="1432050"/>
    <lineage>
        <taxon>Bacteria</taxon>
        <taxon>Pseudomonadati</taxon>
        <taxon>Pseudomonadota</taxon>
        <taxon>Alphaproteobacteria</taxon>
        <taxon>Hyphomicrobiales</taxon>
        <taxon>Rhizobiaceae</taxon>
        <taxon>Rhizobium/Agrobacterium group</taxon>
        <taxon>Rhizobium</taxon>
    </lineage>
</organism>
<dbReference type="InterPro" id="IPR035906">
    <property type="entry name" value="MetI-like_sf"/>
</dbReference>
<feature type="transmembrane region" description="Helical" evidence="7">
    <location>
        <begin position="156"/>
        <end position="181"/>
    </location>
</feature>
<dbReference type="Proteomes" id="UP000027180">
    <property type="component" value="Plasmid pRetIE4771e"/>
</dbReference>
<keyword evidence="2 7" id="KW-0813">Transport</keyword>
<evidence type="ECO:0000256" key="7">
    <source>
        <dbReference type="RuleBase" id="RU363032"/>
    </source>
</evidence>
<dbReference type="InterPro" id="IPR000515">
    <property type="entry name" value="MetI-like"/>
</dbReference>
<dbReference type="GO" id="GO:0005886">
    <property type="term" value="C:plasma membrane"/>
    <property type="evidence" value="ECO:0007669"/>
    <property type="project" value="UniProtKB-SubCell"/>
</dbReference>
<dbReference type="HOGENOM" id="CLU_016047_0_3_5"/>
<evidence type="ECO:0000256" key="6">
    <source>
        <dbReference type="ARBA" id="ARBA00023136"/>
    </source>
</evidence>
<dbReference type="CDD" id="cd06261">
    <property type="entry name" value="TM_PBP2"/>
    <property type="match status" value="1"/>
</dbReference>
<evidence type="ECO:0000256" key="1">
    <source>
        <dbReference type="ARBA" id="ARBA00004651"/>
    </source>
</evidence>
<dbReference type="OrthoDB" id="9773727at2"/>
<feature type="transmembrane region" description="Helical" evidence="7">
    <location>
        <begin position="106"/>
        <end position="136"/>
    </location>
</feature>
<protein>
    <submittedName>
        <fullName evidence="9">Sugar ABC transporter permease protein</fullName>
    </submittedName>
</protein>
<dbReference type="RefSeq" id="WP_040112989.1">
    <property type="nucleotide sequence ID" value="NZ_CP006991.1"/>
</dbReference>
<reference evidence="9 10" key="1">
    <citation type="submission" date="2013-12" db="EMBL/GenBank/DDBJ databases">
        <title>Complete genome sequence of Rhizobium etli bv. mimosae IE4771.</title>
        <authorList>
            <person name="Bustos P."/>
            <person name="Santamaria R.I."/>
            <person name="Lozano L."/>
            <person name="Ormeno-Orrillo E."/>
            <person name="Rogel M.A."/>
            <person name="Romero D."/>
            <person name="Cevallos M.A."/>
            <person name="Martinez-Romero E."/>
            <person name="Gonzalez V."/>
        </authorList>
    </citation>
    <scope>NUCLEOTIDE SEQUENCE [LARGE SCALE GENOMIC DNA]</scope>
    <source>
        <strain evidence="9 10">IE4771</strain>
        <plasmid evidence="10">Plasmid pRetIE4771e</plasmid>
    </source>
</reference>
<dbReference type="Pfam" id="PF00528">
    <property type="entry name" value="BPD_transp_1"/>
    <property type="match status" value="1"/>
</dbReference>
<comment type="subcellular location">
    <subcellularLocation>
        <location evidence="1 7">Cell membrane</location>
        <topology evidence="1 7">Multi-pass membrane protein</topology>
    </subcellularLocation>
</comment>
<feature type="transmembrane region" description="Helical" evidence="7">
    <location>
        <begin position="202"/>
        <end position="224"/>
    </location>
</feature>
<dbReference type="AlphaFoldDB" id="A0A060IDE3"/>
<evidence type="ECO:0000256" key="3">
    <source>
        <dbReference type="ARBA" id="ARBA00022475"/>
    </source>
</evidence>
<keyword evidence="6 7" id="KW-0472">Membrane</keyword>
<feature type="transmembrane region" description="Helical" evidence="7">
    <location>
        <begin position="265"/>
        <end position="285"/>
    </location>
</feature>